<evidence type="ECO:0000259" key="1">
    <source>
        <dbReference type="Pfam" id="PF10686"/>
    </source>
</evidence>
<dbReference type="EMBL" id="FWXR01000008">
    <property type="protein sequence ID" value="SMC78612.1"/>
    <property type="molecule type" value="Genomic_DNA"/>
</dbReference>
<dbReference type="Proteomes" id="UP000192656">
    <property type="component" value="Unassembled WGS sequence"/>
</dbReference>
<organism evidence="2 3">
    <name type="scientific">Fulvimarina manganoxydans</name>
    <dbReference type="NCBI Taxonomy" id="937218"/>
    <lineage>
        <taxon>Bacteria</taxon>
        <taxon>Pseudomonadati</taxon>
        <taxon>Pseudomonadota</taxon>
        <taxon>Alphaproteobacteria</taxon>
        <taxon>Hyphomicrobiales</taxon>
        <taxon>Aurantimonadaceae</taxon>
        <taxon>Fulvimarina</taxon>
    </lineage>
</organism>
<dbReference type="AlphaFoldDB" id="A0A1W2C131"/>
<keyword evidence="3" id="KW-1185">Reference proteome</keyword>
<proteinExistence type="predicted"/>
<dbReference type="RefSeq" id="WP_084410048.1">
    <property type="nucleotide sequence ID" value="NZ_FWXR01000008.1"/>
</dbReference>
<evidence type="ECO:0000313" key="2">
    <source>
        <dbReference type="EMBL" id="SMC78612.1"/>
    </source>
</evidence>
<sequence length="300" mass="32734">MNAFLNPASSTAYLLEEIALFGVMSGKGERDYRPLPEAEDVAEKVGAIMQTMADLFLQTRLEGEAEEMLWSVVNGFHRRVSHTQKRLDDKAGEVKTALGQQDGSEIKDVELQGLTDECRSLEEARNAFEAMREIASEHFQVITGKPWLPRTGSKISHGATTAAALDGRQYLKAKTHKEANAGCPEGTRIAFSGGQDFEDVDAIWGVLDKAKTKYPDMVLLHGGGRKGAELIASRWAANRGVHQVAFTPDYSIGRSAPFKRNDQMLAEMPQGVIVAPGGGIQEQLIRNARQKGVAVKRIGA</sequence>
<reference evidence="2 3" key="1">
    <citation type="submission" date="2017-04" db="EMBL/GenBank/DDBJ databases">
        <authorList>
            <person name="Afonso C.L."/>
            <person name="Miller P.J."/>
            <person name="Scott M.A."/>
            <person name="Spackman E."/>
            <person name="Goraichik I."/>
            <person name="Dimitrov K.M."/>
            <person name="Suarez D.L."/>
            <person name="Swayne D.E."/>
        </authorList>
    </citation>
    <scope>NUCLEOTIDE SEQUENCE [LARGE SCALE GENOMIC DNA]</scope>
    <source>
        <strain evidence="2 3">CGMCC 1.10972</strain>
    </source>
</reference>
<name>A0A1W2C131_9HYPH</name>
<dbReference type="InterPro" id="IPR019627">
    <property type="entry name" value="YAcAr"/>
</dbReference>
<feature type="domain" description="YspA cpYpsA-related SLOG" evidence="1">
    <location>
        <begin position="187"/>
        <end position="250"/>
    </location>
</feature>
<dbReference type="STRING" id="937218.SAMN06297251_10867"/>
<evidence type="ECO:0000313" key="3">
    <source>
        <dbReference type="Proteomes" id="UP000192656"/>
    </source>
</evidence>
<gene>
    <name evidence="2" type="ORF">SAMN06297251_10867</name>
</gene>
<accession>A0A1W2C131</accession>
<protein>
    <recommendedName>
        <fullName evidence="1">YspA cpYpsA-related SLOG domain-containing protein</fullName>
    </recommendedName>
</protein>
<dbReference type="Pfam" id="PF10686">
    <property type="entry name" value="YAcAr"/>
    <property type="match status" value="1"/>
</dbReference>
<dbReference type="OrthoDB" id="9806973at2"/>